<feature type="chain" id="PRO_5045951086" description="Surface-anchored protein" evidence="1">
    <location>
        <begin position="29"/>
        <end position="217"/>
    </location>
</feature>
<accession>A0ABQ4CTJ3</accession>
<organism evidence="2 3">
    <name type="scientific">Asanoa siamensis</name>
    <dbReference type="NCBI Taxonomy" id="926357"/>
    <lineage>
        <taxon>Bacteria</taxon>
        <taxon>Bacillati</taxon>
        <taxon>Actinomycetota</taxon>
        <taxon>Actinomycetes</taxon>
        <taxon>Micromonosporales</taxon>
        <taxon>Micromonosporaceae</taxon>
        <taxon>Asanoa</taxon>
    </lineage>
</organism>
<dbReference type="NCBIfam" id="NF038134">
    <property type="entry name" value="choice_anch_M"/>
    <property type="match status" value="1"/>
</dbReference>
<dbReference type="InterPro" id="IPR022435">
    <property type="entry name" value="Surface-anchored_actinobac"/>
</dbReference>
<reference evidence="2 3" key="1">
    <citation type="submission" date="2021-01" db="EMBL/GenBank/DDBJ databases">
        <title>Whole genome shotgun sequence of Asanoa siamensis NBRC 107932.</title>
        <authorList>
            <person name="Komaki H."/>
            <person name="Tamura T."/>
        </authorList>
    </citation>
    <scope>NUCLEOTIDE SEQUENCE [LARGE SCALE GENOMIC DNA]</scope>
    <source>
        <strain evidence="2 3">NBRC 107932</strain>
    </source>
</reference>
<evidence type="ECO:0000313" key="3">
    <source>
        <dbReference type="Proteomes" id="UP000604117"/>
    </source>
</evidence>
<dbReference type="RefSeq" id="WP_203715276.1">
    <property type="nucleotide sequence ID" value="NZ_BONE01000033.1"/>
</dbReference>
<evidence type="ECO:0000256" key="1">
    <source>
        <dbReference type="SAM" id="SignalP"/>
    </source>
</evidence>
<name>A0ABQ4CTJ3_9ACTN</name>
<protein>
    <recommendedName>
        <fullName evidence="4">Surface-anchored protein</fullName>
    </recommendedName>
</protein>
<evidence type="ECO:0008006" key="4">
    <source>
        <dbReference type="Google" id="ProtNLM"/>
    </source>
</evidence>
<dbReference type="Proteomes" id="UP000604117">
    <property type="component" value="Unassembled WGS sequence"/>
</dbReference>
<feature type="signal peptide" evidence="1">
    <location>
        <begin position="1"/>
        <end position="28"/>
    </location>
</feature>
<keyword evidence="1" id="KW-0732">Signal</keyword>
<evidence type="ECO:0000313" key="2">
    <source>
        <dbReference type="EMBL" id="GIF74595.1"/>
    </source>
</evidence>
<dbReference type="EMBL" id="BONE01000033">
    <property type="protein sequence ID" value="GIF74595.1"/>
    <property type="molecule type" value="Genomic_DNA"/>
</dbReference>
<proteinExistence type="predicted"/>
<keyword evidence="3" id="KW-1185">Reference proteome</keyword>
<gene>
    <name evidence="2" type="ORF">Asi02nite_41130</name>
</gene>
<sequence length="217" mass="22630">MRSSIRVLVASSMLAAAVVATTAAPAQAGGLIVIDHGHVDVVGVAVEDGDLHLHVHDESVEPGEERAPEDVTLRVRPSARTSVPTDTAYAFLGDAGDPVWILPQTQNPDLIWAGLGTEEIDAGVLRADTVNVTFAVLGPGDVAVYTENAFGLPADILVDTGDGQPDTFALSTGDHLHANWAFEKPGTYRIAVAVTGKLAATGRTVADAGLYRFEVKA</sequence>
<dbReference type="NCBIfam" id="TIGR03769">
    <property type="entry name" value="P_ac_wall_RPT"/>
    <property type="match status" value="1"/>
</dbReference>
<comment type="caution">
    <text evidence="2">The sequence shown here is derived from an EMBL/GenBank/DDBJ whole genome shotgun (WGS) entry which is preliminary data.</text>
</comment>